<proteinExistence type="inferred from homology"/>
<dbReference type="Proteomes" id="UP000593561">
    <property type="component" value="Unassembled WGS sequence"/>
</dbReference>
<dbReference type="GO" id="GO:0009507">
    <property type="term" value="C:chloroplast"/>
    <property type="evidence" value="ECO:0007669"/>
    <property type="project" value="TreeGrafter"/>
</dbReference>
<feature type="compositionally biased region" description="Polar residues" evidence="8">
    <location>
        <begin position="292"/>
        <end position="302"/>
    </location>
</feature>
<keyword evidence="6" id="KW-0464">Manganese</keyword>
<evidence type="ECO:0000256" key="3">
    <source>
        <dbReference type="ARBA" id="ARBA00022723"/>
    </source>
</evidence>
<comment type="similarity">
    <text evidence="2 7">Belongs to the Nudix hydrolase family.</text>
</comment>
<reference evidence="10 11" key="1">
    <citation type="journal article" date="2019" name="Genome Biol. Evol.">
        <title>Insights into the evolution of the New World diploid cottons (Gossypium, subgenus Houzingenia) based on genome sequencing.</title>
        <authorList>
            <person name="Grover C.E."/>
            <person name="Arick M.A. 2nd"/>
            <person name="Thrash A."/>
            <person name="Conover J.L."/>
            <person name="Sanders W.S."/>
            <person name="Peterson D.G."/>
            <person name="Frelichowski J.E."/>
            <person name="Scheffler J.A."/>
            <person name="Scheffler B.E."/>
            <person name="Wendel J.F."/>
        </authorList>
    </citation>
    <scope>NUCLEOTIDE SEQUENCE [LARGE SCALE GENOMIC DNA]</scope>
    <source>
        <strain evidence="10">27</strain>
        <tissue evidence="10">Leaf</tissue>
    </source>
</reference>
<evidence type="ECO:0000259" key="9">
    <source>
        <dbReference type="PROSITE" id="PS51462"/>
    </source>
</evidence>
<dbReference type="InterPro" id="IPR000086">
    <property type="entry name" value="NUDIX_hydrolase_dom"/>
</dbReference>
<dbReference type="PANTHER" id="PTHR11839">
    <property type="entry name" value="UDP/ADP-SUGAR PYROPHOSPHATASE"/>
    <property type="match status" value="1"/>
</dbReference>
<dbReference type="AlphaFoldDB" id="A0A7J8R296"/>
<dbReference type="CDD" id="cd03671">
    <property type="entry name" value="NUDIX_Ap4A_hydrolase_plant_like"/>
    <property type="match status" value="1"/>
</dbReference>
<evidence type="ECO:0000256" key="8">
    <source>
        <dbReference type="SAM" id="MobiDB-lite"/>
    </source>
</evidence>
<dbReference type="Pfam" id="PF00293">
    <property type="entry name" value="NUDIX"/>
    <property type="match status" value="1"/>
</dbReference>
<dbReference type="InterPro" id="IPR015797">
    <property type="entry name" value="NUDIX_hydrolase-like_dom_sf"/>
</dbReference>
<organism evidence="10 11">
    <name type="scientific">Gossypium davidsonii</name>
    <name type="common">Davidson's cotton</name>
    <name type="synonym">Gossypium klotzschianum subsp. davidsonii</name>
    <dbReference type="NCBI Taxonomy" id="34287"/>
    <lineage>
        <taxon>Eukaryota</taxon>
        <taxon>Viridiplantae</taxon>
        <taxon>Streptophyta</taxon>
        <taxon>Embryophyta</taxon>
        <taxon>Tracheophyta</taxon>
        <taxon>Spermatophyta</taxon>
        <taxon>Magnoliopsida</taxon>
        <taxon>eudicotyledons</taxon>
        <taxon>Gunneridae</taxon>
        <taxon>Pentapetalae</taxon>
        <taxon>rosids</taxon>
        <taxon>malvids</taxon>
        <taxon>Malvales</taxon>
        <taxon>Malvaceae</taxon>
        <taxon>Malvoideae</taxon>
        <taxon>Gossypium</taxon>
    </lineage>
</organism>
<evidence type="ECO:0000313" key="10">
    <source>
        <dbReference type="EMBL" id="MBA0607938.1"/>
    </source>
</evidence>
<dbReference type="GO" id="GO:0019693">
    <property type="term" value="P:ribose phosphate metabolic process"/>
    <property type="evidence" value="ECO:0007669"/>
    <property type="project" value="TreeGrafter"/>
</dbReference>
<feature type="compositionally biased region" description="Basic residues" evidence="8">
    <location>
        <begin position="264"/>
        <end position="291"/>
    </location>
</feature>
<dbReference type="PRINTS" id="PR00502">
    <property type="entry name" value="NUDIXFAMILY"/>
</dbReference>
<comment type="caution">
    <text evidence="10">The sequence shown here is derived from an EMBL/GenBank/DDBJ whole genome shotgun (WGS) entry which is preliminary data.</text>
</comment>
<evidence type="ECO:0000256" key="6">
    <source>
        <dbReference type="ARBA" id="ARBA00023211"/>
    </source>
</evidence>
<evidence type="ECO:0000256" key="1">
    <source>
        <dbReference type="ARBA" id="ARBA00001936"/>
    </source>
</evidence>
<evidence type="ECO:0000313" key="11">
    <source>
        <dbReference type="Proteomes" id="UP000593561"/>
    </source>
</evidence>
<dbReference type="InterPro" id="IPR022927">
    <property type="entry name" value="RppH"/>
</dbReference>
<keyword evidence="11" id="KW-1185">Reference proteome</keyword>
<sequence>MRIGEADGVGYGVLKVNEREFGLRFIGTESVTRQNDAMAGCQLVGNSVFYGTERRNCHCQLVKFSGVPLFYPLLNVPLTNISASLSNEGPPDGYRKNVGICLVNPSKKIFTASRIFIPNTWQMPQGGANKGEDLRKAAMRELREETGVTSAEFLAEAPYWLTYDFPIKVKDKLNRRWGTNYKGQAQKWFLFKFTGNEEEINLLGDGSEKPEFKEWSWRLPEQVVELAVDFKKPVYEQVLKVFSPYFSSDADKEQCLTKNERNGGKIHKQTTKRSSTKNKPNGGKKIHKQTKRCSTSLQGQVS</sequence>
<comment type="cofactor">
    <cofactor evidence="1">
        <name>Mn(2+)</name>
        <dbReference type="ChEBI" id="CHEBI:29035"/>
    </cofactor>
</comment>
<feature type="region of interest" description="Disordered" evidence="8">
    <location>
        <begin position="256"/>
        <end position="302"/>
    </location>
</feature>
<keyword evidence="5" id="KW-0460">Magnesium</keyword>
<dbReference type="GO" id="GO:0008893">
    <property type="term" value="F:guanosine-3',5'-bis(diphosphate) 3'-diphosphatase activity"/>
    <property type="evidence" value="ECO:0007669"/>
    <property type="project" value="TreeGrafter"/>
</dbReference>
<dbReference type="PROSITE" id="PS00893">
    <property type="entry name" value="NUDIX_BOX"/>
    <property type="match status" value="1"/>
</dbReference>
<dbReference type="GO" id="GO:0034432">
    <property type="term" value="F:bis(5'-adenosyl)-pentaphosphatase activity"/>
    <property type="evidence" value="ECO:0007669"/>
    <property type="project" value="TreeGrafter"/>
</dbReference>
<evidence type="ECO:0000256" key="5">
    <source>
        <dbReference type="ARBA" id="ARBA00022842"/>
    </source>
</evidence>
<evidence type="ECO:0000256" key="7">
    <source>
        <dbReference type="RuleBase" id="RU003476"/>
    </source>
</evidence>
<evidence type="ECO:0000256" key="4">
    <source>
        <dbReference type="ARBA" id="ARBA00022801"/>
    </source>
</evidence>
<name>A0A7J8R296_GOSDV</name>
<dbReference type="NCBIfam" id="NF001938">
    <property type="entry name" value="PRK00714.1-5"/>
    <property type="match status" value="1"/>
</dbReference>
<keyword evidence="3" id="KW-0479">Metal-binding</keyword>
<dbReference type="NCBIfam" id="NF001936">
    <property type="entry name" value="PRK00714.1-3"/>
    <property type="match status" value="1"/>
</dbReference>
<accession>A0A7J8R296</accession>
<feature type="domain" description="Nudix hydrolase" evidence="9">
    <location>
        <begin position="93"/>
        <end position="240"/>
    </location>
</feature>
<dbReference type="PANTHER" id="PTHR11839:SF21">
    <property type="entry name" value="NUDIX HYDROLASE 27, CHLOROPLASTIC"/>
    <property type="match status" value="1"/>
</dbReference>
<dbReference type="InterPro" id="IPR020084">
    <property type="entry name" value="NUDIX_hydrolase_CS"/>
</dbReference>
<dbReference type="Gene3D" id="3.90.79.10">
    <property type="entry name" value="Nucleoside Triphosphate Pyrophosphohydrolase"/>
    <property type="match status" value="1"/>
</dbReference>
<dbReference type="SUPFAM" id="SSF55811">
    <property type="entry name" value="Nudix"/>
    <property type="match status" value="1"/>
</dbReference>
<dbReference type="GO" id="GO:0006753">
    <property type="term" value="P:nucleoside phosphate metabolic process"/>
    <property type="evidence" value="ECO:0007669"/>
    <property type="project" value="TreeGrafter"/>
</dbReference>
<dbReference type="EMBL" id="JABFAC010000002">
    <property type="protein sequence ID" value="MBA0607938.1"/>
    <property type="molecule type" value="Genomic_DNA"/>
</dbReference>
<dbReference type="InterPro" id="IPR020476">
    <property type="entry name" value="Nudix_hydrolase"/>
</dbReference>
<dbReference type="PROSITE" id="PS51462">
    <property type="entry name" value="NUDIX"/>
    <property type="match status" value="1"/>
</dbReference>
<dbReference type="GO" id="GO:0046872">
    <property type="term" value="F:metal ion binding"/>
    <property type="evidence" value="ECO:0007669"/>
    <property type="project" value="UniProtKB-KW"/>
</dbReference>
<dbReference type="HAMAP" id="MF_00298">
    <property type="entry name" value="Nudix_RppH"/>
    <property type="match status" value="1"/>
</dbReference>
<keyword evidence="4 7" id="KW-0378">Hydrolase</keyword>
<gene>
    <name evidence="10" type="ORF">Godav_020199</name>
</gene>
<evidence type="ECO:0000256" key="2">
    <source>
        <dbReference type="ARBA" id="ARBA00005582"/>
    </source>
</evidence>
<dbReference type="FunFam" id="3.90.79.10:FF:000032">
    <property type="entry name" value="Nudix hydrolase 25"/>
    <property type="match status" value="1"/>
</dbReference>
<protein>
    <recommendedName>
        <fullName evidence="9">Nudix hydrolase domain-containing protein</fullName>
    </recommendedName>
</protein>